<dbReference type="InterPro" id="IPR027275">
    <property type="entry name" value="PRC-brl_dom"/>
</dbReference>
<reference evidence="9" key="1">
    <citation type="journal article" date="2011" name="Stand. Genomic Sci.">
        <title>Genome sequence of the filamentous, gliding Thiothrix nivea neotype strain (JP2(T)).</title>
        <authorList>
            <person name="Lapidus A."/>
            <person name="Nolan M."/>
            <person name="Lucas S."/>
            <person name="Glavina Del Rio T."/>
            <person name="Tice H."/>
            <person name="Cheng J.F."/>
            <person name="Tapia R."/>
            <person name="Han C."/>
            <person name="Goodwin L."/>
            <person name="Pitluck S."/>
            <person name="Liolios K."/>
            <person name="Pagani I."/>
            <person name="Ivanova N."/>
            <person name="Huntemann M."/>
            <person name="Mavromatis K."/>
            <person name="Mikhailova N."/>
            <person name="Pati A."/>
            <person name="Chen A."/>
            <person name="Palaniappan K."/>
            <person name="Land M."/>
            <person name="Brambilla E.M."/>
            <person name="Rohde M."/>
            <person name="Abt B."/>
            <person name="Verbarg S."/>
            <person name="Goker M."/>
            <person name="Bristow J."/>
            <person name="Eisen J.A."/>
            <person name="Markowitz V."/>
            <person name="Hugenholtz P."/>
            <person name="Kyrpides N.C."/>
            <person name="Klenk H.P."/>
            <person name="Woyke T."/>
        </authorList>
    </citation>
    <scope>NUCLEOTIDE SEQUENCE [LARGE SCALE GENOMIC DNA]</scope>
    <source>
        <strain evidence="9">ATCC 35100 / DSM 5205 / JP2</strain>
    </source>
</reference>
<dbReference type="Pfam" id="PF05239">
    <property type="entry name" value="PRC"/>
    <property type="match status" value="1"/>
</dbReference>
<gene>
    <name evidence="5" type="primary">rimM</name>
    <name evidence="8" type="ORF">Thini_3419</name>
</gene>
<evidence type="ECO:0000256" key="3">
    <source>
        <dbReference type="ARBA" id="ARBA00022552"/>
    </source>
</evidence>
<dbReference type="PANTHER" id="PTHR33692">
    <property type="entry name" value="RIBOSOME MATURATION FACTOR RIMM"/>
    <property type="match status" value="1"/>
</dbReference>
<protein>
    <recommendedName>
        <fullName evidence="5">Ribosome maturation factor RimM</fullName>
    </recommendedName>
</protein>
<sequence length="168" mass="18645">MPQPDMITLGKVSGVFGVKGWVKVFSHTERREAILEYNPWFVQIGGKWKACKLVNGQVQGKGIVAQLGGVADRDAAEKLVGCAIAVPREQLRRLGQDEYYWTDLMGMEVITSGGMSLGKVDHLFETGANDVLVVQGERERLLPWIIGDVIKSVSLDEKRIVVDWDADF</sequence>
<name>A0A656HFW6_THINJ</name>
<dbReference type="NCBIfam" id="TIGR02273">
    <property type="entry name" value="16S_RimM"/>
    <property type="match status" value="1"/>
</dbReference>
<accession>A0A656HFW6</accession>
<comment type="function">
    <text evidence="5">An accessory protein needed during the final step in the assembly of 30S ribosomal subunit, possibly for assembly of the head region. Essential for efficient processing of 16S rRNA. May be needed both before and after RbfA during the maturation of 16S rRNA. It has affinity for free ribosomal 30S subunits but not for 70S ribosomes.</text>
</comment>
<comment type="domain">
    <text evidence="5">The PRC barrel domain binds ribosomal protein uS19.</text>
</comment>
<dbReference type="InterPro" id="IPR009000">
    <property type="entry name" value="Transl_B-barrel_sf"/>
</dbReference>
<dbReference type="GO" id="GO:0005737">
    <property type="term" value="C:cytoplasm"/>
    <property type="evidence" value="ECO:0007669"/>
    <property type="project" value="UniProtKB-SubCell"/>
</dbReference>
<dbReference type="Gene3D" id="2.40.30.60">
    <property type="entry name" value="RimM"/>
    <property type="match status" value="1"/>
</dbReference>
<dbReference type="RefSeq" id="WP_002709825.1">
    <property type="nucleotide sequence ID" value="NZ_JH651384.1"/>
</dbReference>
<dbReference type="HAMAP" id="MF_00014">
    <property type="entry name" value="Ribosome_mat_RimM"/>
    <property type="match status" value="1"/>
</dbReference>
<organism evidence="8 9">
    <name type="scientific">Thiothrix nivea (strain ATCC 35100 / DSM 5205 / JP2)</name>
    <dbReference type="NCBI Taxonomy" id="870187"/>
    <lineage>
        <taxon>Bacteria</taxon>
        <taxon>Pseudomonadati</taxon>
        <taxon>Pseudomonadota</taxon>
        <taxon>Gammaproteobacteria</taxon>
        <taxon>Thiotrichales</taxon>
        <taxon>Thiotrichaceae</taxon>
        <taxon>Thiothrix</taxon>
    </lineage>
</organism>
<keyword evidence="1 5" id="KW-0963">Cytoplasm</keyword>
<dbReference type="GO" id="GO:0005840">
    <property type="term" value="C:ribosome"/>
    <property type="evidence" value="ECO:0007669"/>
    <property type="project" value="InterPro"/>
</dbReference>
<evidence type="ECO:0000256" key="1">
    <source>
        <dbReference type="ARBA" id="ARBA00022490"/>
    </source>
</evidence>
<dbReference type="SUPFAM" id="SSF50346">
    <property type="entry name" value="PRC-barrel domain"/>
    <property type="match status" value="1"/>
</dbReference>
<dbReference type="OrthoDB" id="9783509at2"/>
<dbReference type="PANTHER" id="PTHR33692:SF1">
    <property type="entry name" value="RIBOSOME MATURATION FACTOR RIMM"/>
    <property type="match status" value="1"/>
</dbReference>
<comment type="similarity">
    <text evidence="5">Belongs to the RimM family.</text>
</comment>
<dbReference type="AlphaFoldDB" id="A0A656HFW6"/>
<evidence type="ECO:0000256" key="5">
    <source>
        <dbReference type="HAMAP-Rule" id="MF_00014"/>
    </source>
</evidence>
<keyword evidence="2 5" id="KW-0690">Ribosome biogenesis</keyword>
<dbReference type="Pfam" id="PF01782">
    <property type="entry name" value="RimM"/>
    <property type="match status" value="1"/>
</dbReference>
<feature type="domain" description="PRC-barrel" evidence="7">
    <location>
        <begin position="97"/>
        <end position="164"/>
    </location>
</feature>
<dbReference type="InterPro" id="IPR011033">
    <property type="entry name" value="PRC_barrel-like_sf"/>
</dbReference>
<evidence type="ECO:0000313" key="9">
    <source>
        <dbReference type="Proteomes" id="UP000005317"/>
    </source>
</evidence>
<evidence type="ECO:0000259" key="6">
    <source>
        <dbReference type="Pfam" id="PF01782"/>
    </source>
</evidence>
<dbReference type="Gene3D" id="2.30.30.240">
    <property type="entry name" value="PRC-barrel domain"/>
    <property type="match status" value="1"/>
</dbReference>
<dbReference type="GO" id="GO:0006364">
    <property type="term" value="P:rRNA processing"/>
    <property type="evidence" value="ECO:0007669"/>
    <property type="project" value="UniProtKB-UniRule"/>
</dbReference>
<evidence type="ECO:0000313" key="8">
    <source>
        <dbReference type="EMBL" id="EIJ35931.1"/>
    </source>
</evidence>
<dbReference type="EMBL" id="JH651384">
    <property type="protein sequence ID" value="EIJ35931.1"/>
    <property type="molecule type" value="Genomic_DNA"/>
</dbReference>
<proteinExistence type="inferred from homology"/>
<dbReference type="InterPro" id="IPR036976">
    <property type="entry name" value="RimM_N_sf"/>
</dbReference>
<comment type="subcellular location">
    <subcellularLocation>
        <location evidence="5">Cytoplasm</location>
    </subcellularLocation>
</comment>
<dbReference type="GO" id="GO:0042274">
    <property type="term" value="P:ribosomal small subunit biogenesis"/>
    <property type="evidence" value="ECO:0007669"/>
    <property type="project" value="UniProtKB-UniRule"/>
</dbReference>
<comment type="subunit">
    <text evidence="5">Binds ribosomal protein uS19.</text>
</comment>
<evidence type="ECO:0000259" key="7">
    <source>
        <dbReference type="Pfam" id="PF05239"/>
    </source>
</evidence>
<dbReference type="InterPro" id="IPR002676">
    <property type="entry name" value="RimM_N"/>
</dbReference>
<dbReference type="SUPFAM" id="SSF50447">
    <property type="entry name" value="Translation proteins"/>
    <property type="match status" value="1"/>
</dbReference>
<dbReference type="Proteomes" id="UP000005317">
    <property type="component" value="Unassembled WGS sequence"/>
</dbReference>
<evidence type="ECO:0000256" key="2">
    <source>
        <dbReference type="ARBA" id="ARBA00022517"/>
    </source>
</evidence>
<dbReference type="GO" id="GO:0043022">
    <property type="term" value="F:ribosome binding"/>
    <property type="evidence" value="ECO:0007669"/>
    <property type="project" value="InterPro"/>
</dbReference>
<keyword evidence="9" id="KW-1185">Reference proteome</keyword>
<keyword evidence="4 5" id="KW-0143">Chaperone</keyword>
<keyword evidence="3 5" id="KW-0698">rRNA processing</keyword>
<evidence type="ECO:0000256" key="4">
    <source>
        <dbReference type="ARBA" id="ARBA00023186"/>
    </source>
</evidence>
<feature type="domain" description="RimM N-terminal" evidence="6">
    <location>
        <begin position="9"/>
        <end position="90"/>
    </location>
</feature>
<dbReference type="InterPro" id="IPR011961">
    <property type="entry name" value="RimM"/>
</dbReference>